<name>A0A212ITU8_9BACT</name>
<dbReference type="GO" id="GO:0035312">
    <property type="term" value="F:5'-3' DNA exonuclease activity"/>
    <property type="evidence" value="ECO:0007669"/>
    <property type="project" value="TreeGrafter"/>
</dbReference>
<accession>A0A212ITU8</accession>
<dbReference type="SMART" id="SM00481">
    <property type="entry name" value="POLIIIAc"/>
    <property type="match status" value="1"/>
</dbReference>
<dbReference type="InterPro" id="IPR003141">
    <property type="entry name" value="Pol/His_phosphatase_N"/>
</dbReference>
<dbReference type="AlphaFoldDB" id="A0A212ITU8"/>
<dbReference type="PANTHER" id="PTHR42924">
    <property type="entry name" value="EXONUCLEASE"/>
    <property type="match status" value="1"/>
</dbReference>
<dbReference type="SUPFAM" id="SSF89550">
    <property type="entry name" value="PHP domain-like"/>
    <property type="match status" value="1"/>
</dbReference>
<evidence type="ECO:0000313" key="2">
    <source>
        <dbReference type="EMBL" id="SBV90624.1"/>
    </source>
</evidence>
<dbReference type="InterPro" id="IPR016195">
    <property type="entry name" value="Pol/histidinol_Pase-like"/>
</dbReference>
<dbReference type="InterPro" id="IPR004013">
    <property type="entry name" value="PHP_dom"/>
</dbReference>
<proteinExistence type="predicted"/>
<protein>
    <submittedName>
        <fullName evidence="2">Putative PHP domain protein</fullName>
    </submittedName>
</protein>
<dbReference type="EMBL" id="FLUM01000001">
    <property type="protein sequence ID" value="SBV90624.1"/>
    <property type="molecule type" value="Genomic_DNA"/>
</dbReference>
<sequence>MPNRREFFKKVAICGGIASIAPVQSILGMDRAETNEYVSSPALHPDAYTIHLPHIKATPVLPRQITIPDVNGFKVLKGDFHIHTLFSDGAVMPRDRVIEAIQNGLDVIAITDHIEHRPFFSETGRWKLADGLGNNFNLWYEIAKPEADKNNLLLIRGAEITKKTMPPGHFNALFANDNNPIAAAIDDWQTMLQIAADQGAFLLWNHPGWEKPNGGGITKGNPVRFTDIHEKIYKKGLMHGVEIFNKIEYYPAVSDWCNEHKLAIFANSDIHASEVNQYGIHNRQRPITLVLAKERSVESIREALFAQRTVAWAADMVWGSREWLTALFSASVTMKIVTPGVVEMTNISSLPISVSAGNIAISLPQDRKVEVFRMAGIDNITVNNWITGMNKSLEIPLTIQTK</sequence>
<dbReference type="Pfam" id="PF02811">
    <property type="entry name" value="PHP"/>
    <property type="match status" value="1"/>
</dbReference>
<dbReference type="Gene3D" id="3.20.20.140">
    <property type="entry name" value="Metal-dependent hydrolases"/>
    <property type="match status" value="1"/>
</dbReference>
<dbReference type="GO" id="GO:0004534">
    <property type="term" value="F:5'-3' RNA exonuclease activity"/>
    <property type="evidence" value="ECO:0007669"/>
    <property type="project" value="TreeGrafter"/>
</dbReference>
<dbReference type="InterPro" id="IPR052018">
    <property type="entry name" value="PHP_domain"/>
</dbReference>
<organism evidence="2">
    <name type="scientific">uncultured Dysgonomonas sp</name>
    <dbReference type="NCBI Taxonomy" id="206096"/>
    <lineage>
        <taxon>Bacteria</taxon>
        <taxon>Pseudomonadati</taxon>
        <taxon>Bacteroidota</taxon>
        <taxon>Bacteroidia</taxon>
        <taxon>Bacteroidales</taxon>
        <taxon>Dysgonomonadaceae</taxon>
        <taxon>Dysgonomonas</taxon>
        <taxon>environmental samples</taxon>
    </lineage>
</organism>
<gene>
    <name evidence="2" type="ORF">KL86DYS1_10124</name>
</gene>
<reference evidence="2" key="1">
    <citation type="submission" date="2016-04" db="EMBL/GenBank/DDBJ databases">
        <authorList>
            <person name="Evans L.H."/>
            <person name="Alamgir A."/>
            <person name="Owens N."/>
            <person name="Weber N.D."/>
            <person name="Virtaneva K."/>
            <person name="Barbian K."/>
            <person name="Babar A."/>
            <person name="Rosenke K."/>
        </authorList>
    </citation>
    <scope>NUCLEOTIDE SEQUENCE</scope>
    <source>
        <strain evidence="2">86-1</strain>
    </source>
</reference>
<evidence type="ECO:0000259" key="1">
    <source>
        <dbReference type="SMART" id="SM00481"/>
    </source>
</evidence>
<feature type="domain" description="Polymerase/histidinol phosphatase N-terminal" evidence="1">
    <location>
        <begin position="78"/>
        <end position="164"/>
    </location>
</feature>
<dbReference type="PANTHER" id="PTHR42924:SF3">
    <property type="entry name" value="POLYMERASE_HISTIDINOL PHOSPHATASE N-TERMINAL DOMAIN-CONTAINING PROTEIN"/>
    <property type="match status" value="1"/>
</dbReference>
<dbReference type="RefSeq" id="WP_296937848.1">
    <property type="nucleotide sequence ID" value="NZ_LT599032.1"/>
</dbReference>